<keyword evidence="2" id="KW-1133">Transmembrane helix</keyword>
<proteinExistence type="predicted"/>
<organism evidence="3">
    <name type="scientific">Arthrobacter saudimassiliensis</name>
    <dbReference type="NCBI Taxonomy" id="1461584"/>
    <lineage>
        <taxon>Bacteria</taxon>
        <taxon>Bacillati</taxon>
        <taxon>Actinomycetota</taxon>
        <taxon>Actinomycetes</taxon>
        <taxon>Micrococcales</taxon>
        <taxon>Micrococcaceae</taxon>
        <taxon>Arthrobacter</taxon>
    </lineage>
</organism>
<evidence type="ECO:0000313" key="3">
    <source>
        <dbReference type="EMBL" id="CEA07270.1"/>
    </source>
</evidence>
<sequence>MAKNTNGDPQERNSVKGPLAFSAVLAVIAGVTTTIFATGGAEKELRLDLGLIAAGIAFIASLLISSLLLMTEKPNPDHLSAGSGIHRSAAMIPGGAGSVGANPQQPRAGDDDAAPDAAPGTDDDGGTAGPGTPRTPGAH</sequence>
<feature type="region of interest" description="Disordered" evidence="1">
    <location>
        <begin position="75"/>
        <end position="139"/>
    </location>
</feature>
<feature type="compositionally biased region" description="Low complexity" evidence="1">
    <location>
        <begin position="130"/>
        <end position="139"/>
    </location>
</feature>
<protein>
    <submittedName>
        <fullName evidence="3">Uncharacterized protein</fullName>
    </submittedName>
</protein>
<gene>
    <name evidence="3" type="ORF">BN1051_00582</name>
</gene>
<feature type="transmembrane region" description="Helical" evidence="2">
    <location>
        <begin position="20"/>
        <end position="37"/>
    </location>
</feature>
<keyword evidence="2" id="KW-0472">Membrane</keyword>
<dbReference type="EMBL" id="LN483070">
    <property type="protein sequence ID" value="CEA07270.1"/>
    <property type="molecule type" value="Genomic_DNA"/>
</dbReference>
<dbReference type="PATRIC" id="fig|1461584.3.peg.572"/>
<feature type="transmembrane region" description="Helical" evidence="2">
    <location>
        <begin position="49"/>
        <end position="70"/>
    </location>
</feature>
<evidence type="ECO:0000256" key="1">
    <source>
        <dbReference type="SAM" id="MobiDB-lite"/>
    </source>
</evidence>
<evidence type="ECO:0000256" key="2">
    <source>
        <dbReference type="SAM" id="Phobius"/>
    </source>
</evidence>
<dbReference type="AlphaFoldDB" id="A0A078MLU7"/>
<name>A0A078MLU7_9MICC</name>
<reference evidence="3" key="1">
    <citation type="submission" date="2014-07" db="EMBL/GenBank/DDBJ databases">
        <authorList>
            <person name="Urmite Genomes Urmite Genomes"/>
        </authorList>
    </citation>
    <scope>NUCLEOTIDE SEQUENCE</scope>
    <source>
        <strain evidence="3">11W110_air</strain>
    </source>
</reference>
<keyword evidence="2" id="KW-0812">Transmembrane</keyword>
<accession>A0A078MLU7</accession>